<protein>
    <recommendedName>
        <fullName evidence="3">YlbF family regulator</fullName>
    </recommendedName>
</protein>
<proteinExistence type="predicted"/>
<accession>A0A223AST9</accession>
<name>A0A223AST9_9FIRM</name>
<evidence type="ECO:0000313" key="2">
    <source>
        <dbReference type="Proteomes" id="UP000214689"/>
    </source>
</evidence>
<keyword evidence="2" id="KW-1185">Reference proteome</keyword>
<gene>
    <name evidence="1" type="ORF">AXF17_06025</name>
</gene>
<dbReference type="AlphaFoldDB" id="A0A223AST9"/>
<dbReference type="Proteomes" id="UP000214689">
    <property type="component" value="Chromosome"/>
</dbReference>
<dbReference type="Pfam" id="PF06133">
    <property type="entry name" value="Com_YlbF"/>
    <property type="match status" value="1"/>
</dbReference>
<dbReference type="InterPro" id="IPR023378">
    <property type="entry name" value="YheA/YmcA-like_dom_sf"/>
</dbReference>
<organism evidence="1 2">
    <name type="scientific">Mogibacterium pumilum</name>
    <dbReference type="NCBI Taxonomy" id="86332"/>
    <lineage>
        <taxon>Bacteria</taxon>
        <taxon>Bacillati</taxon>
        <taxon>Bacillota</taxon>
        <taxon>Clostridia</taxon>
        <taxon>Peptostreptococcales</taxon>
        <taxon>Anaerovoracaceae</taxon>
        <taxon>Mogibacterium</taxon>
    </lineage>
</organism>
<dbReference type="OrthoDB" id="9811402at2"/>
<sequence>MNVYSSAHELASAIKASNEFMDYDKLRKEIEQDPTLNQMISDMQKRQIEIQAKQLSGEEVGQEAMAQMQSMYAMISSNPKAAEYMQAEARFAIMMKDVYEILSDVVKLNI</sequence>
<dbReference type="RefSeq" id="WP_094234262.1">
    <property type="nucleotide sequence ID" value="NZ_CP016199.1"/>
</dbReference>
<evidence type="ECO:0000313" key="1">
    <source>
        <dbReference type="EMBL" id="ASS38027.1"/>
    </source>
</evidence>
<dbReference type="InterPro" id="IPR010368">
    <property type="entry name" value="Com_YlbF"/>
</dbReference>
<dbReference type="EMBL" id="CP016199">
    <property type="protein sequence ID" value="ASS38027.1"/>
    <property type="molecule type" value="Genomic_DNA"/>
</dbReference>
<reference evidence="2" key="1">
    <citation type="submission" date="2016-05" db="EMBL/GenBank/DDBJ databases">
        <authorList>
            <person name="Holder M.E."/>
            <person name="Ajami N.J."/>
            <person name="Petrosino J.F."/>
        </authorList>
    </citation>
    <scope>NUCLEOTIDE SEQUENCE [LARGE SCALE GENOMIC DNA]</scope>
    <source>
        <strain evidence="2">ATCC 700696</strain>
    </source>
</reference>
<dbReference type="SUPFAM" id="SSF158622">
    <property type="entry name" value="YheA/YmcA-like"/>
    <property type="match status" value="1"/>
</dbReference>
<evidence type="ECO:0008006" key="3">
    <source>
        <dbReference type="Google" id="ProtNLM"/>
    </source>
</evidence>
<dbReference type="Gene3D" id="1.20.1500.10">
    <property type="entry name" value="YheA/YmcA-like"/>
    <property type="match status" value="1"/>
</dbReference>